<feature type="transmembrane region" description="Helical" evidence="2">
    <location>
        <begin position="7"/>
        <end position="27"/>
    </location>
</feature>
<evidence type="ECO:0000313" key="4">
    <source>
        <dbReference type="Proteomes" id="UP000051647"/>
    </source>
</evidence>
<feature type="region of interest" description="Disordered" evidence="1">
    <location>
        <begin position="59"/>
        <end position="80"/>
    </location>
</feature>
<dbReference type="AlphaFoldDB" id="A0A0R1SFH8"/>
<proteinExistence type="predicted"/>
<dbReference type="GO" id="GO:0015562">
    <property type="term" value="F:efflux transmembrane transporter activity"/>
    <property type="evidence" value="ECO:0007669"/>
    <property type="project" value="TreeGrafter"/>
</dbReference>
<sequence>MSKRIDYAIWSICTIFLILAIVVVALFNGKNGQVNYKTYTVSSREETYYSGVVAPNQKQSVSDKPLQGETLTSTPMKNGEKVTKGQTLFTFNKDMSTQISSVNAEIQQLQSTNASLQSASSVNDTSSTSSVTGDSSDSSTIGAFVGDDSTSSDTSTPTTSSATDNSAEIVQNNAQITSDQNKLAELNQEANRTVTAPIAGTLIKETNGSYYVYGKPEVLGNINEYALTSIHNNDDVQVYKNNGKKMYGTITGIDKAPYNSSSSVSYYHFEVTADQNLTYGMHVQIKTSSKGYKIPSDAVHDDDYVYVLKNGKKKKTYLNLNKNGDFYYTHSGLKAGQKLVLD</sequence>
<dbReference type="OrthoDB" id="2319976at2"/>
<dbReference type="EMBL" id="AZFA01000002">
    <property type="protein sequence ID" value="KRL68157.1"/>
    <property type="molecule type" value="Genomic_DNA"/>
</dbReference>
<dbReference type="Gene3D" id="1.10.287.470">
    <property type="entry name" value="Helix hairpin bin"/>
    <property type="match status" value="1"/>
</dbReference>
<dbReference type="RefSeq" id="WP_010623998.1">
    <property type="nucleotide sequence ID" value="NZ_AZFA01000002.1"/>
</dbReference>
<keyword evidence="3" id="KW-0547">Nucleotide-binding</keyword>
<accession>A0A0R1SFH8</accession>
<dbReference type="eggNOG" id="COG0845">
    <property type="taxonomic scope" value="Bacteria"/>
</dbReference>
<evidence type="ECO:0000256" key="2">
    <source>
        <dbReference type="SAM" id="Phobius"/>
    </source>
</evidence>
<name>A0A0R1SFH8_9LACO</name>
<reference evidence="3 4" key="1">
    <citation type="journal article" date="2015" name="Genome Announc.">
        <title>Expanding the biotechnology potential of lactobacilli through comparative genomics of 213 strains and associated genera.</title>
        <authorList>
            <person name="Sun Z."/>
            <person name="Harris H.M."/>
            <person name="McCann A."/>
            <person name="Guo C."/>
            <person name="Argimon S."/>
            <person name="Zhang W."/>
            <person name="Yang X."/>
            <person name="Jeffery I.B."/>
            <person name="Cooney J.C."/>
            <person name="Kagawa T.F."/>
            <person name="Liu W."/>
            <person name="Song Y."/>
            <person name="Salvetti E."/>
            <person name="Wrobel A."/>
            <person name="Rasinkangas P."/>
            <person name="Parkhill J."/>
            <person name="Rea M.C."/>
            <person name="O'Sullivan O."/>
            <person name="Ritari J."/>
            <person name="Douillard F.P."/>
            <person name="Paul Ross R."/>
            <person name="Yang R."/>
            <person name="Briner A.E."/>
            <person name="Felis G.E."/>
            <person name="de Vos W.M."/>
            <person name="Barrangou R."/>
            <person name="Klaenhammer T.R."/>
            <person name="Caufield P.W."/>
            <person name="Cui Y."/>
            <person name="Zhang H."/>
            <person name="O'Toole P.W."/>
        </authorList>
    </citation>
    <scope>NUCLEOTIDE SEQUENCE [LARGE SCALE GENOMIC DNA]</scope>
    <source>
        <strain evidence="3 4">DSM 14857</strain>
    </source>
</reference>
<dbReference type="PANTHER" id="PTHR30469">
    <property type="entry name" value="MULTIDRUG RESISTANCE PROTEIN MDTA"/>
    <property type="match status" value="1"/>
</dbReference>
<feature type="compositionally biased region" description="Low complexity" evidence="1">
    <location>
        <begin position="118"/>
        <end position="140"/>
    </location>
</feature>
<protein>
    <submittedName>
        <fullName evidence="3">ABC transporter ATP-binding protein</fullName>
    </submittedName>
</protein>
<feature type="region of interest" description="Disordered" evidence="1">
    <location>
        <begin position="114"/>
        <end position="167"/>
    </location>
</feature>
<keyword evidence="4" id="KW-1185">Reference proteome</keyword>
<organism evidence="3 4">
    <name type="scientific">Companilactobacillus versmoldensis DSM 14857 = KCTC 3814</name>
    <dbReference type="NCBI Taxonomy" id="1423815"/>
    <lineage>
        <taxon>Bacteria</taxon>
        <taxon>Bacillati</taxon>
        <taxon>Bacillota</taxon>
        <taxon>Bacilli</taxon>
        <taxon>Lactobacillales</taxon>
        <taxon>Lactobacillaceae</taxon>
        <taxon>Companilactobacillus</taxon>
    </lineage>
</organism>
<keyword evidence="3" id="KW-0067">ATP-binding</keyword>
<dbReference type="PATRIC" id="fig|1423815.3.peg.918"/>
<dbReference type="GO" id="GO:0005524">
    <property type="term" value="F:ATP binding"/>
    <property type="evidence" value="ECO:0007669"/>
    <property type="project" value="UniProtKB-KW"/>
</dbReference>
<keyword evidence="2" id="KW-1133">Transmembrane helix</keyword>
<dbReference type="GO" id="GO:1990281">
    <property type="term" value="C:efflux pump complex"/>
    <property type="evidence" value="ECO:0007669"/>
    <property type="project" value="TreeGrafter"/>
</dbReference>
<feature type="compositionally biased region" description="Low complexity" evidence="1">
    <location>
        <begin position="147"/>
        <end position="164"/>
    </location>
</feature>
<evidence type="ECO:0000313" key="3">
    <source>
        <dbReference type="EMBL" id="KRL68157.1"/>
    </source>
</evidence>
<comment type="caution">
    <text evidence="3">The sequence shown here is derived from an EMBL/GenBank/DDBJ whole genome shotgun (WGS) entry which is preliminary data.</text>
</comment>
<keyword evidence="2" id="KW-0472">Membrane</keyword>
<dbReference type="Gene3D" id="2.40.420.20">
    <property type="match status" value="1"/>
</dbReference>
<dbReference type="Proteomes" id="UP000051647">
    <property type="component" value="Unassembled WGS sequence"/>
</dbReference>
<gene>
    <name evidence="3" type="ORF">FC27_GL000898</name>
</gene>
<dbReference type="Gene3D" id="2.40.50.100">
    <property type="match status" value="1"/>
</dbReference>
<dbReference type="STRING" id="1423815.FC27_GL000898"/>
<keyword evidence="2" id="KW-0812">Transmembrane</keyword>
<evidence type="ECO:0000256" key="1">
    <source>
        <dbReference type="SAM" id="MobiDB-lite"/>
    </source>
</evidence>